<feature type="transmembrane region" description="Helical" evidence="6">
    <location>
        <begin position="54"/>
        <end position="72"/>
    </location>
</feature>
<evidence type="ECO:0000313" key="8">
    <source>
        <dbReference type="Proteomes" id="UP000001431"/>
    </source>
</evidence>
<dbReference type="KEGG" id="pcl:Pcal_0305"/>
<dbReference type="Pfam" id="PF06146">
    <property type="entry name" value="PsiE"/>
    <property type="match status" value="1"/>
</dbReference>
<evidence type="ECO:0000313" key="7">
    <source>
        <dbReference type="EMBL" id="ABO07740.1"/>
    </source>
</evidence>
<dbReference type="HOGENOM" id="CLU_1902054_0_0_2"/>
<dbReference type="EMBL" id="CP000561">
    <property type="protein sequence ID" value="ABO07740.1"/>
    <property type="molecule type" value="Genomic_DNA"/>
</dbReference>
<keyword evidence="2" id="KW-1003">Cell membrane</keyword>
<keyword evidence="3 6" id="KW-0812">Transmembrane</keyword>
<proteinExistence type="predicted"/>
<evidence type="ECO:0000256" key="2">
    <source>
        <dbReference type="ARBA" id="ARBA00022475"/>
    </source>
</evidence>
<feature type="transmembrane region" description="Helical" evidence="6">
    <location>
        <begin position="84"/>
        <end position="105"/>
    </location>
</feature>
<keyword evidence="8" id="KW-1185">Reference proteome</keyword>
<comment type="subcellular location">
    <subcellularLocation>
        <location evidence="1">Cell membrane</location>
        <topology evidence="1">Multi-pass membrane protein</topology>
    </subcellularLocation>
</comment>
<evidence type="ECO:0000256" key="6">
    <source>
        <dbReference type="SAM" id="Phobius"/>
    </source>
</evidence>
<evidence type="ECO:0000256" key="1">
    <source>
        <dbReference type="ARBA" id="ARBA00004651"/>
    </source>
</evidence>
<evidence type="ECO:0008006" key="9">
    <source>
        <dbReference type="Google" id="ProtNLM"/>
    </source>
</evidence>
<reference evidence="7" key="1">
    <citation type="submission" date="2007-02" db="EMBL/GenBank/DDBJ databases">
        <title>Complete sequence of Pyrobaculum calidifontis JCM 11548.</title>
        <authorList>
            <consortium name="US DOE Joint Genome Institute"/>
            <person name="Copeland A."/>
            <person name="Lucas S."/>
            <person name="Lapidus A."/>
            <person name="Barry K."/>
            <person name="Glavina del Rio T."/>
            <person name="Dalin E."/>
            <person name="Tice H."/>
            <person name="Pitluck S."/>
            <person name="Chain P."/>
            <person name="Malfatti S."/>
            <person name="Shin M."/>
            <person name="Vergez L."/>
            <person name="Schmutz J."/>
            <person name="Larimer F."/>
            <person name="Land M."/>
            <person name="Hauser L."/>
            <person name="Kyrpides N."/>
            <person name="Mikhailova N."/>
            <person name="Cozen A.E."/>
            <person name="Fitz-Gibbon S.T."/>
            <person name="House C.H."/>
            <person name="Saltikov C."/>
            <person name="Lowe T.M."/>
            <person name="Richardson P."/>
        </authorList>
    </citation>
    <scope>NUCLEOTIDE SEQUENCE [LARGE SCALE GENOMIC DNA]</scope>
    <source>
        <strain evidence="7">JCM 11548</strain>
    </source>
</reference>
<dbReference type="InterPro" id="IPR020948">
    <property type="entry name" value="P_starv_induced_PsiE-like"/>
</dbReference>
<organism evidence="7 8">
    <name type="scientific">Pyrobaculum calidifontis (strain DSM 21063 / JCM 11548 / VA1)</name>
    <dbReference type="NCBI Taxonomy" id="410359"/>
    <lineage>
        <taxon>Archaea</taxon>
        <taxon>Thermoproteota</taxon>
        <taxon>Thermoprotei</taxon>
        <taxon>Thermoproteales</taxon>
        <taxon>Thermoproteaceae</taxon>
        <taxon>Pyrobaculum</taxon>
    </lineage>
</organism>
<accession>A3MSX3</accession>
<keyword evidence="5 6" id="KW-0472">Membrane</keyword>
<dbReference type="AlphaFoldDB" id="A3MSX3"/>
<evidence type="ECO:0000256" key="3">
    <source>
        <dbReference type="ARBA" id="ARBA00022692"/>
    </source>
</evidence>
<feature type="transmembrane region" description="Helical" evidence="6">
    <location>
        <begin position="12"/>
        <end position="34"/>
    </location>
</feature>
<evidence type="ECO:0000256" key="4">
    <source>
        <dbReference type="ARBA" id="ARBA00022989"/>
    </source>
</evidence>
<feature type="transmembrane region" description="Helical" evidence="6">
    <location>
        <begin position="117"/>
        <end position="134"/>
    </location>
</feature>
<name>A3MSX3_PYRCJ</name>
<dbReference type="STRING" id="410359.Pcal_0305"/>
<dbReference type="GO" id="GO:0005886">
    <property type="term" value="C:plasma membrane"/>
    <property type="evidence" value="ECO:0007669"/>
    <property type="project" value="UniProtKB-SubCell"/>
</dbReference>
<dbReference type="RefSeq" id="WP_011848997.1">
    <property type="nucleotide sequence ID" value="NC_009073.1"/>
</dbReference>
<dbReference type="Proteomes" id="UP000001431">
    <property type="component" value="Chromosome"/>
</dbReference>
<protein>
    <recommendedName>
        <fullName evidence="9">Phosphate-starvation-inducible E-like protein</fullName>
    </recommendedName>
</protein>
<evidence type="ECO:0000256" key="5">
    <source>
        <dbReference type="ARBA" id="ARBA00023136"/>
    </source>
</evidence>
<dbReference type="OrthoDB" id="28525at2157"/>
<sequence>MDVIRTLRRGEYIAYLIVLGLTAVLLGLSVYLAGYRLYELATTAASSPAALSQAIYNALSDVFLVVIFVELIDTFVTYLEKKRLIVYRIIDVALVALARELFIYLAPVNAEFKIDKGVALILATAVIGFVDYLQRRGITLGRRRR</sequence>
<dbReference type="eggNOG" id="arCOG05622">
    <property type="taxonomic scope" value="Archaea"/>
</dbReference>
<keyword evidence="4 6" id="KW-1133">Transmembrane helix</keyword>
<dbReference type="GeneID" id="4908444"/>
<gene>
    <name evidence="7" type="ordered locus">Pcal_0305</name>
</gene>